<evidence type="ECO:0000313" key="3">
    <source>
        <dbReference type="Proteomes" id="UP000887561"/>
    </source>
</evidence>
<accession>A0A915MJT9</accession>
<feature type="transmembrane region" description="Helical" evidence="2">
    <location>
        <begin position="7"/>
        <end position="25"/>
    </location>
</feature>
<evidence type="ECO:0000256" key="1">
    <source>
        <dbReference type="SAM" id="MobiDB-lite"/>
    </source>
</evidence>
<proteinExistence type="predicted"/>
<feature type="compositionally biased region" description="Basic and acidic residues" evidence="1">
    <location>
        <begin position="63"/>
        <end position="133"/>
    </location>
</feature>
<protein>
    <submittedName>
        <fullName evidence="4">Uncharacterized protein</fullName>
    </submittedName>
</protein>
<keyword evidence="2" id="KW-0472">Membrane</keyword>
<dbReference type="AlphaFoldDB" id="A0A915MJT9"/>
<name>A0A915MJT9_MELJA</name>
<keyword evidence="2" id="KW-1133">Transmembrane helix</keyword>
<feature type="region of interest" description="Disordered" evidence="1">
    <location>
        <begin position="53"/>
        <end position="153"/>
    </location>
</feature>
<reference evidence="4" key="1">
    <citation type="submission" date="2022-11" db="UniProtKB">
        <authorList>
            <consortium name="WormBaseParasite"/>
        </authorList>
    </citation>
    <scope>IDENTIFICATION</scope>
</reference>
<keyword evidence="2" id="KW-0812">Transmembrane</keyword>
<dbReference type="Proteomes" id="UP000887561">
    <property type="component" value="Unplaced"/>
</dbReference>
<evidence type="ECO:0000313" key="4">
    <source>
        <dbReference type="WBParaSite" id="scaffold3895_cov206.g7293"/>
    </source>
</evidence>
<evidence type="ECO:0000256" key="2">
    <source>
        <dbReference type="SAM" id="Phobius"/>
    </source>
</evidence>
<sequence length="153" mass="17621">MRRIRINNLFIVTAALFITIMLYLVTPPKVLFERSSLPISPLEELLPLMPTSIPEKVNVKVMNDGKDNKMNEWKDNKKNEGKDNKKNEGKEDKKAEGKEDKKDKGKDKKDGEKDNKKDAQIKKVVDPAKIKKEEKKHHHPPPIQEVRANEGNM</sequence>
<keyword evidence="3" id="KW-1185">Reference proteome</keyword>
<dbReference type="WBParaSite" id="scaffold3895_cov206.g7293">
    <property type="protein sequence ID" value="scaffold3895_cov206.g7293"/>
    <property type="gene ID" value="scaffold3895_cov206.g7293"/>
</dbReference>
<organism evidence="3 4">
    <name type="scientific">Meloidogyne javanica</name>
    <name type="common">Root-knot nematode worm</name>
    <dbReference type="NCBI Taxonomy" id="6303"/>
    <lineage>
        <taxon>Eukaryota</taxon>
        <taxon>Metazoa</taxon>
        <taxon>Ecdysozoa</taxon>
        <taxon>Nematoda</taxon>
        <taxon>Chromadorea</taxon>
        <taxon>Rhabditida</taxon>
        <taxon>Tylenchina</taxon>
        <taxon>Tylenchomorpha</taxon>
        <taxon>Tylenchoidea</taxon>
        <taxon>Meloidogynidae</taxon>
        <taxon>Meloidogyninae</taxon>
        <taxon>Meloidogyne</taxon>
        <taxon>Meloidogyne incognita group</taxon>
    </lineage>
</organism>